<dbReference type="AlphaFoldDB" id="A0A6G6Y546"/>
<evidence type="ECO:0000256" key="9">
    <source>
        <dbReference type="ARBA" id="ARBA00023125"/>
    </source>
</evidence>
<dbReference type="Gene3D" id="3.10.150.10">
    <property type="entry name" value="DNA Polymerase III, subunit A, domain 2"/>
    <property type="match status" value="3"/>
</dbReference>
<dbReference type="GO" id="GO:0003677">
    <property type="term" value="F:DNA binding"/>
    <property type="evidence" value="ECO:0007669"/>
    <property type="project" value="UniProtKB-KW"/>
</dbReference>
<evidence type="ECO:0000256" key="10">
    <source>
        <dbReference type="ARBA" id="ARBA00030988"/>
    </source>
</evidence>
<dbReference type="KEGG" id="spzr:G5C33_09415"/>
<evidence type="ECO:0000313" key="14">
    <source>
        <dbReference type="EMBL" id="QIG79971.1"/>
    </source>
</evidence>
<dbReference type="GO" id="GO:0009360">
    <property type="term" value="C:DNA polymerase III complex"/>
    <property type="evidence" value="ECO:0007669"/>
    <property type="project" value="InterPro"/>
</dbReference>
<dbReference type="PANTHER" id="PTHR30478">
    <property type="entry name" value="DNA POLYMERASE III SUBUNIT BETA"/>
    <property type="match status" value="1"/>
</dbReference>
<proteinExistence type="inferred from homology"/>
<dbReference type="CDD" id="cd00140">
    <property type="entry name" value="beta_clamp"/>
    <property type="match status" value="1"/>
</dbReference>
<dbReference type="InterPro" id="IPR022635">
    <property type="entry name" value="DNA_polIII_beta_C"/>
</dbReference>
<evidence type="ECO:0000256" key="2">
    <source>
        <dbReference type="ARBA" id="ARBA00010752"/>
    </source>
</evidence>
<dbReference type="GO" id="GO:0003887">
    <property type="term" value="F:DNA-directed DNA polymerase activity"/>
    <property type="evidence" value="ECO:0007669"/>
    <property type="project" value="UniProtKB-KW"/>
</dbReference>
<feature type="domain" description="DNA polymerase III beta sliding clamp C-terminal" evidence="13">
    <location>
        <begin position="268"/>
        <end position="396"/>
    </location>
</feature>
<comment type="subcellular location">
    <subcellularLocation>
        <location evidence="1">Cytoplasm</location>
    </subcellularLocation>
</comment>
<keyword evidence="8" id="KW-0239">DNA-directed DNA polymerase</keyword>
<evidence type="ECO:0000259" key="12">
    <source>
        <dbReference type="Pfam" id="PF02767"/>
    </source>
</evidence>
<dbReference type="SUPFAM" id="SSF55979">
    <property type="entry name" value="DNA clamp"/>
    <property type="match status" value="2"/>
</dbReference>
<dbReference type="EMBL" id="CP049109">
    <property type="protein sequence ID" value="QIG79971.1"/>
    <property type="molecule type" value="Genomic_DNA"/>
</dbReference>
<evidence type="ECO:0000256" key="3">
    <source>
        <dbReference type="ARBA" id="ARBA00021035"/>
    </source>
</evidence>
<dbReference type="InterPro" id="IPR046938">
    <property type="entry name" value="DNA_clamp_sf"/>
</dbReference>
<accession>A0A6G6Y546</accession>
<dbReference type="PANTHER" id="PTHR30478:SF0">
    <property type="entry name" value="BETA SLIDING CLAMP"/>
    <property type="match status" value="1"/>
</dbReference>
<dbReference type="Proteomes" id="UP000501568">
    <property type="component" value="Chromosome"/>
</dbReference>
<feature type="domain" description="DNA polymerase III beta sliding clamp central" evidence="12">
    <location>
        <begin position="139"/>
        <end position="265"/>
    </location>
</feature>
<evidence type="ECO:0000256" key="1">
    <source>
        <dbReference type="ARBA" id="ARBA00004496"/>
    </source>
</evidence>
<dbReference type="InterPro" id="IPR022637">
    <property type="entry name" value="DNA_polIII_beta_cen"/>
</dbReference>
<protein>
    <recommendedName>
        <fullName evidence="3">Beta sliding clamp</fullName>
    </recommendedName>
    <alternativeName>
        <fullName evidence="11">Beta-clamp processivity factor</fullName>
    </alternativeName>
    <alternativeName>
        <fullName evidence="10">DNA polymerase III beta sliding clamp subunit</fullName>
    </alternativeName>
</protein>
<dbReference type="GO" id="GO:0008408">
    <property type="term" value="F:3'-5' exonuclease activity"/>
    <property type="evidence" value="ECO:0007669"/>
    <property type="project" value="InterPro"/>
</dbReference>
<evidence type="ECO:0000256" key="6">
    <source>
        <dbReference type="ARBA" id="ARBA00022695"/>
    </source>
</evidence>
<dbReference type="SMART" id="SM00480">
    <property type="entry name" value="POL3Bc"/>
    <property type="match status" value="1"/>
</dbReference>
<sequence>MIEVERKTMLQAMELASMASMSRSTIPVLTALKAQANGALSFTGCDLNMAVEARCSYSGDAAAPFLIQNPRAVRHLLNHAGGKSVKLTPGEGGKDPLGIAAADIRAESSQDFHVDDFPVTPPISNVAFSATLAPAHIDALRRVSRAMSKEETRYYLNGVFLHRINEWTVRAVATDGHRLIVAALSLIDCDMPLDGVIIPRDAIKLITGPLSKGDGMAFRIGNAAPANAAGDLAPTTAMTQCEVEARIGDVAVRLTSKTIDGIFPDYSKVIPRGEGVVVSVATADLRRAVQALTLPGGGYPALRLSFSPKGCLEIETTSSARAVGLSGKMCIDVEGFPEKRAGFAVGFNSHYMADLLAVLHGERIEFQFDLEHLDSAPAIVRDPADESLFAVQMPVRV</sequence>
<comment type="similarity">
    <text evidence="2">Belongs to the beta sliding clamp family.</text>
</comment>
<keyword evidence="7" id="KW-0235">DNA replication</keyword>
<keyword evidence="4" id="KW-0963">Cytoplasm</keyword>
<evidence type="ECO:0000256" key="4">
    <source>
        <dbReference type="ARBA" id="ARBA00022490"/>
    </source>
</evidence>
<organism evidence="14 15">
    <name type="scientific">Stakelama tenebrarum</name>
    <dbReference type="NCBI Taxonomy" id="2711215"/>
    <lineage>
        <taxon>Bacteria</taxon>
        <taxon>Pseudomonadati</taxon>
        <taxon>Pseudomonadota</taxon>
        <taxon>Alphaproteobacteria</taxon>
        <taxon>Sphingomonadales</taxon>
        <taxon>Sphingomonadaceae</taxon>
        <taxon>Stakelama</taxon>
    </lineage>
</organism>
<keyword evidence="9" id="KW-0238">DNA-binding</keyword>
<gene>
    <name evidence="14" type="ORF">G5C33_09415</name>
</gene>
<dbReference type="Pfam" id="PF02768">
    <property type="entry name" value="DNA_pol3_beta_3"/>
    <property type="match status" value="1"/>
</dbReference>
<dbReference type="InterPro" id="IPR001001">
    <property type="entry name" value="DNA_polIII_beta"/>
</dbReference>
<keyword evidence="5" id="KW-0808">Transferase</keyword>
<evidence type="ECO:0000256" key="8">
    <source>
        <dbReference type="ARBA" id="ARBA00022932"/>
    </source>
</evidence>
<evidence type="ECO:0000256" key="5">
    <source>
        <dbReference type="ARBA" id="ARBA00022679"/>
    </source>
</evidence>
<keyword evidence="15" id="KW-1185">Reference proteome</keyword>
<evidence type="ECO:0000256" key="11">
    <source>
        <dbReference type="ARBA" id="ARBA00033276"/>
    </source>
</evidence>
<evidence type="ECO:0000259" key="13">
    <source>
        <dbReference type="Pfam" id="PF02768"/>
    </source>
</evidence>
<dbReference type="GO" id="GO:0006271">
    <property type="term" value="P:DNA strand elongation involved in DNA replication"/>
    <property type="evidence" value="ECO:0007669"/>
    <property type="project" value="TreeGrafter"/>
</dbReference>
<dbReference type="Pfam" id="PF02767">
    <property type="entry name" value="DNA_pol3_beta_2"/>
    <property type="match status" value="1"/>
</dbReference>
<name>A0A6G6Y546_9SPHN</name>
<evidence type="ECO:0000313" key="15">
    <source>
        <dbReference type="Proteomes" id="UP000501568"/>
    </source>
</evidence>
<dbReference type="RefSeq" id="WP_165326974.1">
    <property type="nucleotide sequence ID" value="NZ_CP049109.1"/>
</dbReference>
<keyword evidence="6" id="KW-0548">Nucleotidyltransferase</keyword>
<reference evidence="14 15" key="1">
    <citation type="submission" date="2020-02" db="EMBL/GenBank/DDBJ databases">
        <authorList>
            <person name="Zheng R.K."/>
            <person name="Sun C.M."/>
        </authorList>
    </citation>
    <scope>NUCLEOTIDE SEQUENCE [LARGE SCALE GENOMIC DNA]</scope>
    <source>
        <strain evidence="15">zrk23</strain>
    </source>
</reference>
<dbReference type="GO" id="GO:0005737">
    <property type="term" value="C:cytoplasm"/>
    <property type="evidence" value="ECO:0007669"/>
    <property type="project" value="UniProtKB-SubCell"/>
</dbReference>
<evidence type="ECO:0000256" key="7">
    <source>
        <dbReference type="ARBA" id="ARBA00022705"/>
    </source>
</evidence>